<keyword evidence="2" id="KW-0808">Transferase</keyword>
<dbReference type="EMBL" id="JABKAV010000047">
    <property type="protein sequence ID" value="NVO85929.1"/>
    <property type="molecule type" value="Genomic_DNA"/>
</dbReference>
<sequence>MPLHVKELLKKIFPLVLLRNVQLEVNKLRIRTIDKWLFPEQSFQQQDFLIRHDAYPFRLHPVPNAHLDGRLQQQIAKNYNWTQDEYLLVYEAPCIIDPQFGWALSQQNKLIYPSLGFSRVPYLPKPDTRIKEMWKSDLEEYDELISLRDTGEENYYHFYNDVLVKLLFLGEKLDLNPATPILISAKLYNRAFFQYFLQHPYLRDRQWIVQDQQYIRSKKTYFCKPLTHTPHYYQRILEMVKPEDRVGAGGERRIFITRSPKRLRYIENNAEVEAVCREFGFETVDFDLLSLPEQIRVMGQARYVVGIHGAGLTNMLFRSGHPMGLLEVYPPSIYFPFHYILMADQLGYQYDGLIGEVGTSKYSGGFYANPVELRQRIESLLQR</sequence>
<comment type="caution">
    <text evidence="5">The sequence shown here is derived from an EMBL/GenBank/DDBJ whole genome shotgun (WGS) entry which is preliminary data.</text>
</comment>
<dbReference type="PANTHER" id="PTHR20961:SF124">
    <property type="entry name" value="GLYCOSYLTRANSFERASE"/>
    <property type="match status" value="1"/>
</dbReference>
<gene>
    <name evidence="5" type="ORF">HW556_13655</name>
</gene>
<proteinExistence type="predicted"/>
<protein>
    <submittedName>
        <fullName evidence="5">Glycosyltransferase family 61 protein</fullName>
    </submittedName>
</protein>
<keyword evidence="1" id="KW-0328">Glycosyltransferase</keyword>
<dbReference type="InterPro" id="IPR049625">
    <property type="entry name" value="Glyco_transf_61_cat"/>
</dbReference>
<organism evidence="5 6">
    <name type="scientific">Hymenobacter terrestris</name>
    <dbReference type="NCBI Taxonomy" id="2748310"/>
    <lineage>
        <taxon>Bacteria</taxon>
        <taxon>Pseudomonadati</taxon>
        <taxon>Bacteroidota</taxon>
        <taxon>Cytophagia</taxon>
        <taxon>Cytophagales</taxon>
        <taxon>Hymenobacteraceae</taxon>
        <taxon>Hymenobacter</taxon>
    </lineage>
</organism>
<keyword evidence="6" id="KW-1185">Reference proteome</keyword>
<name>A0ABX2Q5U9_9BACT</name>
<dbReference type="Pfam" id="PF04577">
    <property type="entry name" value="Glyco_transf_61"/>
    <property type="match status" value="1"/>
</dbReference>
<dbReference type="RefSeq" id="WP_176900647.1">
    <property type="nucleotide sequence ID" value="NZ_JABKAV010000047.1"/>
</dbReference>
<keyword evidence="3" id="KW-0325">Glycoprotein</keyword>
<evidence type="ECO:0000256" key="2">
    <source>
        <dbReference type="ARBA" id="ARBA00022679"/>
    </source>
</evidence>
<evidence type="ECO:0000256" key="1">
    <source>
        <dbReference type="ARBA" id="ARBA00022676"/>
    </source>
</evidence>
<dbReference type="PANTHER" id="PTHR20961">
    <property type="entry name" value="GLYCOSYLTRANSFERASE"/>
    <property type="match status" value="1"/>
</dbReference>
<evidence type="ECO:0000313" key="5">
    <source>
        <dbReference type="EMBL" id="NVO85929.1"/>
    </source>
</evidence>
<reference evidence="5 6" key="1">
    <citation type="submission" date="2020-05" db="EMBL/GenBank/DDBJ databases">
        <title>Hymenobacter terrestris sp. nov. and Hymenobacter lapidiphilus sp. nov., isolated from regoliths in Antarctica.</title>
        <authorList>
            <person name="Sedlacek I."/>
            <person name="Pantucek R."/>
            <person name="Zeman M."/>
            <person name="Holochova P."/>
            <person name="Kralova S."/>
            <person name="Stankova E."/>
            <person name="Sedo O."/>
            <person name="Micenkova L."/>
            <person name="Svec P."/>
            <person name="Gupta V."/>
            <person name="Sood U."/>
            <person name="Korpole U.S."/>
            <person name="Lal R."/>
        </authorList>
    </citation>
    <scope>NUCLEOTIDE SEQUENCE [LARGE SCALE GENOMIC DNA]</scope>
    <source>
        <strain evidence="5 6">P5252</strain>
    </source>
</reference>
<evidence type="ECO:0000259" key="4">
    <source>
        <dbReference type="Pfam" id="PF04577"/>
    </source>
</evidence>
<accession>A0ABX2Q5U9</accession>
<dbReference type="Proteomes" id="UP000626554">
    <property type="component" value="Unassembled WGS sequence"/>
</dbReference>
<feature type="domain" description="Glycosyltransferase 61 catalytic" evidence="4">
    <location>
        <begin position="155"/>
        <end position="317"/>
    </location>
</feature>
<evidence type="ECO:0000313" key="6">
    <source>
        <dbReference type="Proteomes" id="UP000626554"/>
    </source>
</evidence>
<dbReference type="InterPro" id="IPR007657">
    <property type="entry name" value="Glycosyltransferase_61"/>
</dbReference>
<evidence type="ECO:0000256" key="3">
    <source>
        <dbReference type="ARBA" id="ARBA00023180"/>
    </source>
</evidence>